<dbReference type="GO" id="GO:0072330">
    <property type="term" value="P:monocarboxylic acid biosynthetic process"/>
    <property type="evidence" value="ECO:0007669"/>
    <property type="project" value="UniProtKB-ARBA"/>
</dbReference>
<dbReference type="EMBL" id="CP060777">
    <property type="protein sequence ID" value="QQK46217.1"/>
    <property type="molecule type" value="Genomic_DNA"/>
</dbReference>
<dbReference type="GeneID" id="26232874"/>
<dbReference type="AlphaFoldDB" id="A0A7T6XSF7"/>
<dbReference type="Gene3D" id="3.40.50.1820">
    <property type="entry name" value="alpha/beta hydrolase"/>
    <property type="match status" value="1"/>
</dbReference>
<keyword evidence="2" id="KW-0378">Hydrolase</keyword>
<evidence type="ECO:0000259" key="1">
    <source>
        <dbReference type="Pfam" id="PF01738"/>
    </source>
</evidence>
<dbReference type="RefSeq" id="XP_014534846.2">
    <property type="nucleotide sequence ID" value="XM_014679360.2"/>
</dbReference>
<name>A0A7T6XSF7_PENDI</name>
<protein>
    <submittedName>
        <fullName evidence="2">Dienelactone hydrolase family protein</fullName>
    </submittedName>
</protein>
<dbReference type="VEuPathDB" id="FungiDB:PDIP_45570"/>
<dbReference type="SUPFAM" id="SSF53474">
    <property type="entry name" value="alpha/beta-Hydrolases"/>
    <property type="match status" value="1"/>
</dbReference>
<dbReference type="GO" id="GO:0017000">
    <property type="term" value="P:antibiotic biosynthetic process"/>
    <property type="evidence" value="ECO:0007669"/>
    <property type="project" value="UniProtKB-ARBA"/>
</dbReference>
<dbReference type="KEGG" id="pdp:PDIP_45570"/>
<gene>
    <name evidence="2" type="ORF">Pdw03_1115</name>
</gene>
<organism evidence="2 3">
    <name type="scientific">Penicillium digitatum</name>
    <name type="common">Green mold</name>
    <dbReference type="NCBI Taxonomy" id="36651"/>
    <lineage>
        <taxon>Eukaryota</taxon>
        <taxon>Fungi</taxon>
        <taxon>Dikarya</taxon>
        <taxon>Ascomycota</taxon>
        <taxon>Pezizomycotina</taxon>
        <taxon>Eurotiomycetes</taxon>
        <taxon>Eurotiomycetidae</taxon>
        <taxon>Eurotiales</taxon>
        <taxon>Aspergillaceae</taxon>
        <taxon>Penicillium</taxon>
    </lineage>
</organism>
<sequence length="254" mass="27815">MASNPPAACCASGFKHEGAPVGEIKNINGVNTYIVYPKDNKTPEKAIVFLADIFGIYINAQLLADEFANNGYLTLIPDLFQGDQISLSAMESGKVDLPAWLPNHQASNVEPVVESTIKYARETLGVKKIGAVGYCFGGKYVCRNLKPGQIDVGFTAHPSFITHEELSAIKGPFSIAAAEVDSIFTTQLRHESEDILIKTALPWQINLFSGVNHGFAVRADLSDPKQKWAKEQAFCQAIAWFNQHLNHVRLSLIV</sequence>
<dbReference type="InterPro" id="IPR029058">
    <property type="entry name" value="AB_hydrolase_fold"/>
</dbReference>
<accession>A0A7T6XSF7</accession>
<proteinExistence type="predicted"/>
<dbReference type="Proteomes" id="UP000595662">
    <property type="component" value="Chromosome 4"/>
</dbReference>
<dbReference type="PANTHER" id="PTHR17630:SF44">
    <property type="entry name" value="PROTEIN AIM2"/>
    <property type="match status" value="1"/>
</dbReference>
<dbReference type="InterPro" id="IPR002925">
    <property type="entry name" value="Dienelactn_hydro"/>
</dbReference>
<dbReference type="GO" id="GO:0016787">
    <property type="term" value="F:hydrolase activity"/>
    <property type="evidence" value="ECO:0007669"/>
    <property type="project" value="UniProtKB-KW"/>
</dbReference>
<evidence type="ECO:0000313" key="3">
    <source>
        <dbReference type="Proteomes" id="UP000595662"/>
    </source>
</evidence>
<reference evidence="2 3" key="1">
    <citation type="submission" date="2020-08" db="EMBL/GenBank/DDBJ databases">
        <title>The completed genome sequence of the pathogenic ascomycete fungus Penicillium digitatum.</title>
        <authorList>
            <person name="Wang M."/>
        </authorList>
    </citation>
    <scope>NUCLEOTIDE SEQUENCE [LARGE SCALE GENOMIC DNA]</scope>
    <source>
        <strain evidence="2 3">PdW03</strain>
    </source>
</reference>
<dbReference type="PANTHER" id="PTHR17630">
    <property type="entry name" value="DIENELACTONE HYDROLASE"/>
    <property type="match status" value="1"/>
</dbReference>
<evidence type="ECO:0000313" key="2">
    <source>
        <dbReference type="EMBL" id="QQK46217.1"/>
    </source>
</evidence>
<feature type="domain" description="Dienelactone hydrolase" evidence="1">
    <location>
        <begin position="31"/>
        <end position="245"/>
    </location>
</feature>
<dbReference type="Pfam" id="PF01738">
    <property type="entry name" value="DLH"/>
    <property type="match status" value="1"/>
</dbReference>